<dbReference type="EMBL" id="JBHUOQ010000001">
    <property type="protein sequence ID" value="MFD2830391.1"/>
    <property type="molecule type" value="Genomic_DNA"/>
</dbReference>
<dbReference type="Pfam" id="PF04134">
    <property type="entry name" value="DCC1-like"/>
    <property type="match status" value="1"/>
</dbReference>
<proteinExistence type="predicted"/>
<keyword evidence="2" id="KW-1185">Reference proteome</keyword>
<dbReference type="RefSeq" id="WP_377773278.1">
    <property type="nucleotide sequence ID" value="NZ_JBHUOQ010000001.1"/>
</dbReference>
<dbReference type="PANTHER" id="PTHR33639:SF2">
    <property type="entry name" value="DUF393 DOMAIN-CONTAINING PROTEIN"/>
    <property type="match status" value="1"/>
</dbReference>
<gene>
    <name evidence="1" type="ORF">ACFSX4_07885</name>
</gene>
<comment type="caution">
    <text evidence="1">The sequence shown here is derived from an EMBL/GenBank/DDBJ whole genome shotgun (WGS) entry which is preliminary data.</text>
</comment>
<dbReference type="Proteomes" id="UP001597519">
    <property type="component" value="Unassembled WGS sequence"/>
</dbReference>
<evidence type="ECO:0000313" key="1">
    <source>
        <dbReference type="EMBL" id="MFD2830391.1"/>
    </source>
</evidence>
<dbReference type="PANTHER" id="PTHR33639">
    <property type="entry name" value="THIOL-DISULFIDE OXIDOREDUCTASE DCC"/>
    <property type="match status" value="1"/>
</dbReference>
<sequence length="125" mass="14887">MKVLIYDGECNMCSVFVRFVVRMNKNPDLFITDFNSDWTARNVRIRRDTDSVIFISGLHQQLYSDAVIDLLSEIHWLFKPARILKFIPKVLRDKIYQVTAENRHRFFKTASCPLPSEKFKHMYLK</sequence>
<name>A0ABW5WUC0_9STAP</name>
<reference evidence="2" key="1">
    <citation type="journal article" date="2019" name="Int. J. Syst. Evol. Microbiol.">
        <title>The Global Catalogue of Microorganisms (GCM) 10K type strain sequencing project: providing services to taxonomists for standard genome sequencing and annotation.</title>
        <authorList>
            <consortium name="The Broad Institute Genomics Platform"/>
            <consortium name="The Broad Institute Genome Sequencing Center for Infectious Disease"/>
            <person name="Wu L."/>
            <person name="Ma J."/>
        </authorList>
    </citation>
    <scope>NUCLEOTIDE SEQUENCE [LARGE SCALE GENOMIC DNA]</scope>
    <source>
        <strain evidence="2">KCTC 33575</strain>
    </source>
</reference>
<evidence type="ECO:0000313" key="2">
    <source>
        <dbReference type="Proteomes" id="UP001597519"/>
    </source>
</evidence>
<dbReference type="InterPro" id="IPR052927">
    <property type="entry name" value="DCC_oxidoreductase"/>
</dbReference>
<accession>A0ABW5WUC0</accession>
<protein>
    <submittedName>
        <fullName evidence="1">Thiol-disulfide oxidoreductase DCC family protein</fullName>
    </submittedName>
</protein>
<dbReference type="InterPro" id="IPR007263">
    <property type="entry name" value="DCC1-like"/>
</dbReference>
<organism evidence="1 2">
    <name type="scientific">Corticicoccus populi</name>
    <dbReference type="NCBI Taxonomy" id="1812821"/>
    <lineage>
        <taxon>Bacteria</taxon>
        <taxon>Bacillati</taxon>
        <taxon>Bacillota</taxon>
        <taxon>Bacilli</taxon>
        <taxon>Bacillales</taxon>
        <taxon>Staphylococcaceae</taxon>
        <taxon>Corticicoccus</taxon>
    </lineage>
</organism>